<keyword evidence="1" id="KW-0449">Lipoprotein</keyword>
<dbReference type="Proteomes" id="UP000017184">
    <property type="component" value="Chromosome"/>
</dbReference>
<protein>
    <submittedName>
        <fullName evidence="1">Lipoprotein-34</fullName>
    </submittedName>
</protein>
<name>U5N4P0_9BURK</name>
<dbReference type="STRING" id="946483.Cenrod_0175"/>
<dbReference type="KEGG" id="cbx:Cenrod_0175"/>
<dbReference type="eggNOG" id="COG3317">
    <property type="taxonomic scope" value="Bacteria"/>
</dbReference>
<dbReference type="InterPro" id="IPR010653">
    <property type="entry name" value="NlpB/DapX"/>
</dbReference>
<sequence>MFVLGIHVVCIAVLSACSALQTDKVDYRSATQAPPLEVPPDLTRPSTRTPYVVGGAAVTATGFLAGRASAPQAPVGALDLGTVRMGREGSQRWLSVALPANKLWDDLKDFWQEHGFVLVTDRPDLGIMETDWAENRAKLPQDFLRNALGKVLDGLYSTGERDRFRTRLEANPQGGTDIFITHRGMVEVYSTAQKDQTVWQPRAADPELEAEFLRRFMVRLGMSAEQAQTALTPEVIAKQGGVRVRDAEGAVVLEMDEDFDKAWRRVGLTLDRTNFTVEDRDRAKGIYYVRYVAPKAEGKDAGFFGSLFRSKPLQPEPQQYQIVVAAESQRCVVSVLRADGSSAAMEDAQRIIALLAQDLR</sequence>
<evidence type="ECO:0000313" key="1">
    <source>
        <dbReference type="EMBL" id="AGX86307.1"/>
    </source>
</evidence>
<dbReference type="Gene3D" id="3.30.310.170">
    <property type="entry name" value="Outer membrane protein assembly factor BamC"/>
    <property type="match status" value="1"/>
</dbReference>
<gene>
    <name evidence="1" type="primary">nlpB</name>
    <name evidence="1" type="ORF">Cenrod_0175</name>
</gene>
<accession>U5N4P0</accession>
<keyword evidence="2" id="KW-1185">Reference proteome</keyword>
<reference evidence="1 2" key="1">
    <citation type="journal article" date="2013" name="Genome Biol.">
        <title>Genomic analysis reveals key aspects of prokaryotic symbiosis in the phototrophic consortium "Chlorochromatium aggregatum".</title>
        <authorList>
            <person name="Liu Z."/>
            <person name="Muller J."/>
            <person name="Li T."/>
            <person name="Alvey R.M."/>
            <person name="Vogl K."/>
            <person name="Frigaard N.U."/>
            <person name="Rockwell N.C."/>
            <person name="Boyd E.S."/>
            <person name="Tomsho L.P."/>
            <person name="Schuster S.C."/>
            <person name="Henke P."/>
            <person name="Rohde M."/>
            <person name="Overmann J."/>
            <person name="Bryant D.A."/>
        </authorList>
    </citation>
    <scope>NUCLEOTIDE SEQUENCE [LARGE SCALE GENOMIC DNA]</scope>
    <source>
        <strain evidence="1">CR</strain>
    </source>
</reference>
<dbReference type="EMBL" id="CP004885">
    <property type="protein sequence ID" value="AGX86307.1"/>
    <property type="molecule type" value="Genomic_DNA"/>
</dbReference>
<dbReference type="Pfam" id="PF06804">
    <property type="entry name" value="Lipoprotein_18"/>
    <property type="match status" value="1"/>
</dbReference>
<organism evidence="1 2">
    <name type="scientific">Candidatus Symbiobacter mobilis CR</name>
    <dbReference type="NCBI Taxonomy" id="946483"/>
    <lineage>
        <taxon>Bacteria</taxon>
        <taxon>Pseudomonadati</taxon>
        <taxon>Pseudomonadota</taxon>
        <taxon>Betaproteobacteria</taxon>
        <taxon>Burkholderiales</taxon>
        <taxon>Comamonadaceae</taxon>
    </lineage>
</organism>
<dbReference type="HOGENOM" id="CLU_056157_0_0_4"/>
<evidence type="ECO:0000313" key="2">
    <source>
        <dbReference type="Proteomes" id="UP000017184"/>
    </source>
</evidence>
<proteinExistence type="predicted"/>
<dbReference type="AlphaFoldDB" id="U5N4P0"/>
<dbReference type="PATRIC" id="fig|946483.4.peg.176"/>
<dbReference type="InterPro" id="IPR042268">
    <property type="entry name" value="BamC_C"/>
</dbReference>